<dbReference type="CDD" id="cd05233">
    <property type="entry name" value="SDR_c"/>
    <property type="match status" value="1"/>
</dbReference>
<dbReference type="RefSeq" id="WP_184783270.1">
    <property type="nucleotide sequence ID" value="NZ_JACHMG010000001.1"/>
</dbReference>
<dbReference type="PRINTS" id="PR00081">
    <property type="entry name" value="GDHRDH"/>
</dbReference>
<keyword evidence="6" id="KW-1185">Reference proteome</keyword>
<dbReference type="InterPro" id="IPR057326">
    <property type="entry name" value="KR_dom"/>
</dbReference>
<reference evidence="5 6" key="1">
    <citation type="submission" date="2020-08" db="EMBL/GenBank/DDBJ databases">
        <title>Sequencing the genomes of 1000 actinobacteria strains.</title>
        <authorList>
            <person name="Klenk H.-P."/>
        </authorList>
    </citation>
    <scope>NUCLEOTIDE SEQUENCE [LARGE SCALE GENOMIC DNA]</scope>
    <source>
        <strain evidence="5 6">DSM 45859</strain>
    </source>
</reference>
<sequence>MARQPRSLAGKVVVITGGAQGIGAATGTALHRLGARVVLGDLDQVRAEKTADELGPDVVPLPLDVTDTAAFTAFLDEVEQRVGPIDVLINNAGIMPLALLEEEDDATTRRILEINLHAVVHGTREAVRRMKPRRSGHIVNLASIAGKSGFAGAATYCASKHAVVGLSESVHLELRGSGVDVSCVLPAVVRTELASGLGEARFVKSVKPEDVAAAIVDALRYPKFDVFVPKSLDLTGRFTRLFPRSAAEWFMRALGGDRLLSSAVHSPARAEYESRAARSAPASDSRE</sequence>
<evidence type="ECO:0000256" key="1">
    <source>
        <dbReference type="ARBA" id="ARBA00006484"/>
    </source>
</evidence>
<dbReference type="Gene3D" id="3.40.50.720">
    <property type="entry name" value="NAD(P)-binding Rossmann-like Domain"/>
    <property type="match status" value="1"/>
</dbReference>
<dbReference type="NCBIfam" id="NF005878">
    <property type="entry name" value="PRK07825.1"/>
    <property type="match status" value="1"/>
</dbReference>
<evidence type="ECO:0000259" key="4">
    <source>
        <dbReference type="SMART" id="SM00822"/>
    </source>
</evidence>
<dbReference type="EMBL" id="JACHMG010000001">
    <property type="protein sequence ID" value="MBB4688612.1"/>
    <property type="molecule type" value="Genomic_DNA"/>
</dbReference>
<dbReference type="Pfam" id="PF00106">
    <property type="entry name" value="adh_short"/>
    <property type="match status" value="1"/>
</dbReference>
<evidence type="ECO:0000313" key="5">
    <source>
        <dbReference type="EMBL" id="MBB4688612.1"/>
    </source>
</evidence>
<dbReference type="FunFam" id="3.40.50.720:FF:000084">
    <property type="entry name" value="Short-chain dehydrogenase reductase"/>
    <property type="match status" value="1"/>
</dbReference>
<feature type="domain" description="Ketoreductase" evidence="4">
    <location>
        <begin position="11"/>
        <end position="188"/>
    </location>
</feature>
<comment type="caution">
    <text evidence="5">The sequence shown here is derived from an EMBL/GenBank/DDBJ whole genome shotgun (WGS) entry which is preliminary data.</text>
</comment>
<dbReference type="InterPro" id="IPR036291">
    <property type="entry name" value="NAD(P)-bd_dom_sf"/>
</dbReference>
<dbReference type="PROSITE" id="PS00061">
    <property type="entry name" value="ADH_SHORT"/>
    <property type="match status" value="1"/>
</dbReference>
<dbReference type="InterPro" id="IPR002347">
    <property type="entry name" value="SDR_fam"/>
</dbReference>
<dbReference type="PRINTS" id="PR00080">
    <property type="entry name" value="SDRFAMILY"/>
</dbReference>
<dbReference type="GO" id="GO:0016616">
    <property type="term" value="F:oxidoreductase activity, acting on the CH-OH group of donors, NAD or NADP as acceptor"/>
    <property type="evidence" value="ECO:0007669"/>
    <property type="project" value="TreeGrafter"/>
</dbReference>
<evidence type="ECO:0000313" key="6">
    <source>
        <dbReference type="Proteomes" id="UP000581769"/>
    </source>
</evidence>
<dbReference type="PANTHER" id="PTHR24322:SF736">
    <property type="entry name" value="RETINOL DEHYDROGENASE 10"/>
    <property type="match status" value="1"/>
</dbReference>
<name>A0A840J5A2_9PSEU</name>
<dbReference type="PANTHER" id="PTHR24322">
    <property type="entry name" value="PKSB"/>
    <property type="match status" value="1"/>
</dbReference>
<evidence type="ECO:0000256" key="3">
    <source>
        <dbReference type="RuleBase" id="RU000363"/>
    </source>
</evidence>
<comment type="similarity">
    <text evidence="1 3">Belongs to the short-chain dehydrogenases/reductases (SDR) family.</text>
</comment>
<keyword evidence="2" id="KW-0560">Oxidoreductase</keyword>
<dbReference type="InterPro" id="IPR020904">
    <property type="entry name" value="Sc_DH/Rdtase_CS"/>
</dbReference>
<accession>A0A840J5A2</accession>
<dbReference type="SUPFAM" id="SSF51735">
    <property type="entry name" value="NAD(P)-binding Rossmann-fold domains"/>
    <property type="match status" value="1"/>
</dbReference>
<gene>
    <name evidence="5" type="ORF">BJY18_006097</name>
</gene>
<protein>
    <submittedName>
        <fullName evidence="5">NAD(P)-dependent dehydrogenase (Short-subunit alcohol dehydrogenase family)</fullName>
    </submittedName>
</protein>
<evidence type="ECO:0000256" key="2">
    <source>
        <dbReference type="ARBA" id="ARBA00023002"/>
    </source>
</evidence>
<organism evidence="5 6">
    <name type="scientific">Amycolatopsis jiangsuensis</name>
    <dbReference type="NCBI Taxonomy" id="1181879"/>
    <lineage>
        <taxon>Bacteria</taxon>
        <taxon>Bacillati</taxon>
        <taxon>Actinomycetota</taxon>
        <taxon>Actinomycetes</taxon>
        <taxon>Pseudonocardiales</taxon>
        <taxon>Pseudonocardiaceae</taxon>
        <taxon>Amycolatopsis</taxon>
    </lineage>
</organism>
<dbReference type="AlphaFoldDB" id="A0A840J5A2"/>
<dbReference type="Proteomes" id="UP000581769">
    <property type="component" value="Unassembled WGS sequence"/>
</dbReference>
<proteinExistence type="inferred from homology"/>
<dbReference type="SMART" id="SM00822">
    <property type="entry name" value="PKS_KR"/>
    <property type="match status" value="1"/>
</dbReference>